<organism evidence="2 4">
    <name type="scientific">Sitophilus oryzae</name>
    <name type="common">Rice weevil</name>
    <name type="synonym">Curculio oryzae</name>
    <dbReference type="NCBI Taxonomy" id="7048"/>
    <lineage>
        <taxon>Eukaryota</taxon>
        <taxon>Metazoa</taxon>
        <taxon>Ecdysozoa</taxon>
        <taxon>Arthropoda</taxon>
        <taxon>Hexapoda</taxon>
        <taxon>Insecta</taxon>
        <taxon>Pterygota</taxon>
        <taxon>Neoptera</taxon>
        <taxon>Endopterygota</taxon>
        <taxon>Coleoptera</taxon>
        <taxon>Polyphaga</taxon>
        <taxon>Cucujiformia</taxon>
        <taxon>Curculionidae</taxon>
        <taxon>Dryophthorinae</taxon>
        <taxon>Sitophilus</taxon>
    </lineage>
</organism>
<proteinExistence type="predicted"/>
<evidence type="ECO:0000313" key="3">
    <source>
        <dbReference type="RefSeq" id="XP_030764243.1"/>
    </source>
</evidence>
<dbReference type="OrthoDB" id="5877502at2759"/>
<sequence length="1487" mass="168724">MEPAAPGTEDDAIDLHTLTKKETENDRILKQKAILRNGQYDNIFELSYVNGAEHWFCKVCECPVMGRVYQHELGRRHSINMHVTNRHLEKEKDAEPSDEGKVIIEVAPGEPVPPGMEGEVTRQAQIQEKLDGFKVGPLVALEYLIEMHDYDPSKEPFYLCILCDKRGDPRTVLTHLASYNHISQYLQKHFPTCFRALAPYMTKQYKRNWQLILQKIAEAIEKKYGRLKPFAIDQDKFEKDRIHYLTIISRGKHFSEQMGYNFIELVVHDELTKNHDEDGKPTKPATSWDGKTFIEKPFQKRSPSPPAVAPPTKKTRPLAAAVKKPPEVKKTPVEVPKRPGGPGANVRPPVRPFRGETRRSSLSSMSSISSDDEDSNKGRKFSRNKSPPPRTGNYRRRSPSPGRRPWERDVRKPTKDVEQQKMRIRERERQLKLEEYKKLCMAIDNDMEKTLKKHEKNPEKHPKYNDEWKLFWNRRYKELQSEGRDASKYDFKPEWIEFWGKKMLELHQEEAKNRKDALRKRLGLPEELQPISFRIGASGTVPTKPANKPVQAPPKENLPRPNLPMAARPDNDPEVILIDDKDEPTPPRDKRDNRSHSPWERESPPKGYVKNRRNVPSPQPRRGFKDPPKDARPKPSREISIEKPKPFVKEPIDRLRRSKSREFGRLSPKGFGRLSPKGFGRPSLKELRRSKSRELRRSRSRSREFRRSRSREIIPREKLKSPARSLSRNRRSRSSDSMGRRPFSREREIRDRERDIRDRERDIRDRDREIREREREIEKRDYRDNRGRRYSRERSWEKDRYRESSYERDLKGRERIRTVLDLPWEKEKIMYGRGGGDFDDYYGGPPKMRPKPMIVPPIVDDEEDNSEVNIVSVLRLLTALEERLGSLGPKIIDLLAQALAMEKQAPNSSESLLDNEINCVMFETVKEKLKGQLIAGLVDPIQERAFKKGIQKTASLIHIAGERKRNKAPLTGQSAVAVPGVGAVDKAAIAKQIANALIAQGKTDVTQDQLEQLINAVVGMAEASKASNKTITTASFLAQMAGGAPETPKEKVIIPRVHSSAEKKDKNSGIVDLDKLTEPLSPATPEKLSNNMENLSDSDLQTLLQNFKDLSTDEQMNLINYLKKLELDEPERVERLRKFVNLGSDKSKEITESEKDDPLSRKNGRESPFSNRLEGLNPDGEDQANKSDLKTIHLDSEDEDYSYEDVVKAASKNVKQQEAEGTRKILETSIGLNASKEPNLTDAKALISNLMSSFSGNVSSSGVNLLGLTTTTTMSSAASLTTPTSSADFVRNLGDINIDSLAKIVSSVQQNSAKAEKPKEVKADTPPEMIELTEDERPDQDLDSRNLPDSKGPPNFGRNPPSQGPFPNQPRPLLGQPPRGPPMQGFNPNRGGPPFSQQRHPRPMGPGGPNQGGYGNPNQRFGNPPRGVPPPGMYHGQRPQGGGNHNQGGGGGPRQGRPLLNLTFGAPRFRGPNPPPMGGAGPNYNRW</sequence>
<feature type="compositionally biased region" description="Gly residues" evidence="1">
    <location>
        <begin position="1439"/>
        <end position="1454"/>
    </location>
</feature>
<dbReference type="GeneID" id="115888616"/>
<feature type="compositionally biased region" description="Basic and acidic residues" evidence="1">
    <location>
        <begin position="1339"/>
        <end position="1348"/>
    </location>
</feature>
<name>A0A6J2YLH8_SITOR</name>
<feature type="compositionally biased region" description="Basic and acidic residues" evidence="1">
    <location>
        <begin position="324"/>
        <end position="337"/>
    </location>
</feature>
<keyword evidence="2" id="KW-1185">Reference proteome</keyword>
<feature type="compositionally biased region" description="Basic and acidic residues" evidence="1">
    <location>
        <begin position="623"/>
        <end position="664"/>
    </location>
</feature>
<protein>
    <submittedName>
        <fullName evidence="3 4">Uncharacterized protein CG7065-like isoform X1</fullName>
    </submittedName>
</protein>
<feature type="region of interest" description="Disordered" evidence="1">
    <location>
        <begin position="1308"/>
        <end position="1487"/>
    </location>
</feature>
<feature type="compositionally biased region" description="Basic and acidic residues" evidence="1">
    <location>
        <begin position="1148"/>
        <end position="1165"/>
    </location>
</feature>
<dbReference type="RefSeq" id="XP_030764252.1">
    <property type="nucleotide sequence ID" value="XM_030908392.1"/>
</dbReference>
<dbReference type="Proteomes" id="UP000504635">
    <property type="component" value="Unplaced"/>
</dbReference>
<feature type="compositionally biased region" description="Low complexity" evidence="1">
    <location>
        <begin position="360"/>
        <end position="369"/>
    </location>
</feature>
<reference evidence="3 4" key="1">
    <citation type="submission" date="2025-04" db="UniProtKB">
        <authorList>
            <consortium name="RefSeq"/>
        </authorList>
    </citation>
    <scope>IDENTIFICATION</scope>
    <source>
        <tissue evidence="3 4">Gonads</tissue>
    </source>
</reference>
<evidence type="ECO:0000256" key="1">
    <source>
        <dbReference type="SAM" id="MobiDB-lite"/>
    </source>
</evidence>
<gene>
    <name evidence="3 4" type="primary">LOC115888616</name>
</gene>
<feature type="region of interest" description="Disordered" evidence="1">
    <location>
        <begin position="1148"/>
        <end position="1187"/>
    </location>
</feature>
<feature type="compositionally biased region" description="Basic and acidic residues" evidence="1">
    <location>
        <begin position="404"/>
        <end position="428"/>
    </location>
</feature>
<accession>A0A6J2YLH8</accession>
<feature type="region of interest" description="Disordered" evidence="1">
    <location>
        <begin position="274"/>
        <end position="428"/>
    </location>
</feature>
<feature type="compositionally biased region" description="Basic and acidic residues" evidence="1">
    <location>
        <begin position="683"/>
        <end position="720"/>
    </location>
</feature>
<evidence type="ECO:0000313" key="2">
    <source>
        <dbReference type="Proteomes" id="UP000504635"/>
    </source>
</evidence>
<dbReference type="RefSeq" id="XP_030764243.1">
    <property type="nucleotide sequence ID" value="XM_030908383.1"/>
</dbReference>
<feature type="region of interest" description="Disordered" evidence="1">
    <location>
        <begin position="525"/>
        <end position="747"/>
    </location>
</feature>
<evidence type="ECO:0000313" key="4">
    <source>
        <dbReference type="RefSeq" id="XP_030764252.1"/>
    </source>
</evidence>
<feature type="compositionally biased region" description="Basic and acidic residues" evidence="1">
    <location>
        <begin position="1314"/>
        <end position="1325"/>
    </location>
</feature>
<dbReference type="KEGG" id="soy:115888616"/>
<feature type="compositionally biased region" description="Basic and acidic residues" evidence="1">
    <location>
        <begin position="583"/>
        <end position="604"/>
    </location>
</feature>
<feature type="compositionally biased region" description="Gly residues" evidence="1">
    <location>
        <begin position="1405"/>
        <end position="1415"/>
    </location>
</feature>